<dbReference type="EMBL" id="CAEKDK010000008">
    <property type="protein sequence ID" value="CAB4289279.1"/>
    <property type="molecule type" value="Genomic_DNA"/>
</dbReference>
<dbReference type="Proteomes" id="UP000507245">
    <property type="component" value="Unassembled WGS sequence"/>
</dbReference>
<organism evidence="2 4">
    <name type="scientific">Prunus armeniaca</name>
    <name type="common">Apricot</name>
    <name type="synonym">Armeniaca vulgaris</name>
    <dbReference type="NCBI Taxonomy" id="36596"/>
    <lineage>
        <taxon>Eukaryota</taxon>
        <taxon>Viridiplantae</taxon>
        <taxon>Streptophyta</taxon>
        <taxon>Embryophyta</taxon>
        <taxon>Tracheophyta</taxon>
        <taxon>Spermatophyta</taxon>
        <taxon>Magnoliopsida</taxon>
        <taxon>eudicotyledons</taxon>
        <taxon>Gunneridae</taxon>
        <taxon>Pentapetalae</taxon>
        <taxon>rosids</taxon>
        <taxon>fabids</taxon>
        <taxon>Rosales</taxon>
        <taxon>Rosaceae</taxon>
        <taxon>Amygdaloideae</taxon>
        <taxon>Amygdaleae</taxon>
        <taxon>Prunus</taxon>
    </lineage>
</organism>
<reference evidence="2 3" key="2">
    <citation type="submission" date="2020-05" db="EMBL/GenBank/DDBJ databases">
        <authorList>
            <person name="Campoy J."/>
            <person name="Schneeberger K."/>
            <person name="Spophaly S."/>
        </authorList>
    </citation>
    <scope>NUCLEOTIDE SEQUENCE [LARGE SCALE GENOMIC DNA]</scope>
    <source>
        <strain evidence="2">PruArmRojPasFocal</strain>
    </source>
</reference>
<sequence>MHVIVQLNNVGSTHKSMKGVFCSYEPKAMKQYFPLALVSMLWLSHKWKALIGLDLPSCLRNNWKMEFYCINCSNSSRSFIICGNLLQRSSVTVILKFLGLGSCDLDIVSQGRVSFCGPILTNCSRLKGYHPPQIT</sequence>
<dbReference type="AlphaFoldDB" id="A0A6J5Y0E9"/>
<name>A0A6J5Y0E9_PRUAR</name>
<proteinExistence type="predicted"/>
<keyword evidence="4" id="KW-1185">Reference proteome</keyword>
<evidence type="ECO:0000313" key="3">
    <source>
        <dbReference type="Proteomes" id="UP000507222"/>
    </source>
</evidence>
<evidence type="ECO:0000313" key="1">
    <source>
        <dbReference type="EMBL" id="CAB4289279.1"/>
    </source>
</evidence>
<evidence type="ECO:0000313" key="4">
    <source>
        <dbReference type="Proteomes" id="UP000507245"/>
    </source>
</evidence>
<dbReference type="EMBL" id="CAEKKB010000008">
    <property type="protein sequence ID" value="CAB4319600.1"/>
    <property type="molecule type" value="Genomic_DNA"/>
</dbReference>
<protein>
    <submittedName>
        <fullName evidence="2">Uncharacterized protein</fullName>
    </submittedName>
</protein>
<evidence type="ECO:0000313" key="2">
    <source>
        <dbReference type="EMBL" id="CAB4319600.1"/>
    </source>
</evidence>
<gene>
    <name evidence="1" type="ORF">CURHAP_LOCUS47846</name>
    <name evidence="2" type="ORF">ORAREDHAP_LOCUS47099</name>
</gene>
<dbReference type="Proteomes" id="UP000507222">
    <property type="component" value="Unassembled WGS sequence"/>
</dbReference>
<accession>A0A6J5Y0E9</accession>
<reference evidence="4" key="1">
    <citation type="journal article" date="2020" name="Genome Biol.">
        <title>Gamete binning: chromosome-level and haplotype-resolved genome assembly enabled by high-throughput single-cell sequencing of gamete genomes.</title>
        <authorList>
            <person name="Campoy J.A."/>
            <person name="Sun H."/>
            <person name="Goel M."/>
            <person name="Jiao W.-B."/>
            <person name="Folz-Donahue K."/>
            <person name="Wang N."/>
            <person name="Rubio M."/>
            <person name="Liu C."/>
            <person name="Kukat C."/>
            <person name="Ruiz D."/>
            <person name="Huettel B."/>
            <person name="Schneeberger K."/>
        </authorList>
    </citation>
    <scope>NUCLEOTIDE SEQUENCE [LARGE SCALE GENOMIC DNA]</scope>
    <source>
        <strain evidence="4">cv. Rojo Pasion</strain>
    </source>
</reference>